<reference evidence="1 2" key="1">
    <citation type="submission" date="2017-01" db="EMBL/GenBank/DDBJ databases">
        <title>Phylogeographic, genomic and meropenem susceptibility analysis of Burkholderia ubonensis.</title>
        <authorList>
            <person name="Price E.P."/>
            <person name="Sarovich D.S."/>
            <person name="Webb J.R."/>
            <person name="Hall C.M."/>
            <person name="Sahl J.W."/>
            <person name="Kaestli M."/>
            <person name="Mayo M."/>
            <person name="Harrington G."/>
            <person name="Baker A.L."/>
            <person name="Sidak-Loftis L.C."/>
            <person name="Lummis M."/>
            <person name="Schupp J.M."/>
            <person name="Gillece J.D."/>
            <person name="Tuanyok A."/>
            <person name="Warner J."/>
            <person name="Busch J.D."/>
            <person name="Keim P."/>
            <person name="Currie B.J."/>
            <person name="Wagner D.M."/>
        </authorList>
    </citation>
    <scope>NUCLEOTIDE SEQUENCE [LARGE SCALE GENOMIC DNA]</scope>
    <source>
        <strain evidence="1 2">A21</strain>
    </source>
</reference>
<proteinExistence type="predicted"/>
<dbReference type="Proteomes" id="UP000187194">
    <property type="component" value="Unassembled WGS sequence"/>
</dbReference>
<evidence type="ECO:0000313" key="1">
    <source>
        <dbReference type="EMBL" id="OMG72897.1"/>
    </source>
</evidence>
<accession>A0A1R1JC50</accession>
<sequence>MGSFDSYPEIVFLNPENLADNEATGKPTKGNRYIQIEEFNNLASPQSLDVQLVIYDDDNRWIFVNQPKYNFDRTDNPTDLFVPSKLFQFEAGDDARLNQAMALYYATPKTAPIGYRVVSGKAAEWWIDKYKTKHFAHQIGLADVVFPSVRLKLDTLTVDGKAVAGKPTLLCHYSHTQFNLGWMDAAQHSGPSEADRKYCEPYRGYAEAE</sequence>
<organism evidence="1 2">
    <name type="scientific">Burkholderia ubonensis</name>
    <dbReference type="NCBI Taxonomy" id="101571"/>
    <lineage>
        <taxon>Bacteria</taxon>
        <taxon>Pseudomonadati</taxon>
        <taxon>Pseudomonadota</taxon>
        <taxon>Betaproteobacteria</taxon>
        <taxon>Burkholderiales</taxon>
        <taxon>Burkholderiaceae</taxon>
        <taxon>Burkholderia</taxon>
        <taxon>Burkholderia cepacia complex</taxon>
    </lineage>
</organism>
<protein>
    <submittedName>
        <fullName evidence="1">Uncharacterized protein</fullName>
    </submittedName>
</protein>
<evidence type="ECO:0000313" key="2">
    <source>
        <dbReference type="Proteomes" id="UP000187194"/>
    </source>
</evidence>
<comment type="caution">
    <text evidence="1">The sequence shown here is derived from an EMBL/GenBank/DDBJ whole genome shotgun (WGS) entry which is preliminary data.</text>
</comment>
<dbReference type="EMBL" id="MTJZ01000012">
    <property type="protein sequence ID" value="OMG72897.1"/>
    <property type="molecule type" value="Genomic_DNA"/>
</dbReference>
<name>A0A1R1JC50_9BURK</name>
<dbReference type="AlphaFoldDB" id="A0A1R1JC50"/>
<gene>
    <name evidence="1" type="ORF">BW685_11665</name>
</gene>